<dbReference type="EMBL" id="JACJII010000001">
    <property type="protein sequence ID" value="MBA9007888.1"/>
    <property type="molecule type" value="Genomic_DNA"/>
</dbReference>
<dbReference type="InterPro" id="IPR025403">
    <property type="entry name" value="TgpA-like_C"/>
</dbReference>
<dbReference type="Pfam" id="PF13559">
    <property type="entry name" value="DUF4129"/>
    <property type="match status" value="1"/>
</dbReference>
<name>A0A7W3RBY6_9ACTN</name>
<feature type="transmembrane region" description="Helical" evidence="1">
    <location>
        <begin position="62"/>
        <end position="83"/>
    </location>
</feature>
<dbReference type="RefSeq" id="WP_119728704.1">
    <property type="nucleotide sequence ID" value="NZ_JACJII010000001.1"/>
</dbReference>
<gene>
    <name evidence="3" type="ORF">HNR21_006770</name>
</gene>
<evidence type="ECO:0000256" key="1">
    <source>
        <dbReference type="SAM" id="Phobius"/>
    </source>
</evidence>
<feature type="domain" description="Protein-glutamine gamma-glutamyltransferase-like C-terminal" evidence="2">
    <location>
        <begin position="128"/>
        <end position="197"/>
    </location>
</feature>
<evidence type="ECO:0000313" key="3">
    <source>
        <dbReference type="EMBL" id="MBA9007888.1"/>
    </source>
</evidence>
<keyword evidence="1" id="KW-1133">Transmembrane helix</keyword>
<proteinExistence type="predicted"/>
<dbReference type="AlphaFoldDB" id="A0A7W3RBY6"/>
<accession>A0A7W3RBY6</accession>
<reference evidence="3 4" key="1">
    <citation type="submission" date="2020-08" db="EMBL/GenBank/DDBJ databases">
        <title>Sequencing the genomes of 1000 actinobacteria strains.</title>
        <authorList>
            <person name="Klenk H.-P."/>
        </authorList>
    </citation>
    <scope>NUCLEOTIDE SEQUENCE [LARGE SCALE GENOMIC DNA]</scope>
    <source>
        <strain evidence="3 4">DSM 45823</strain>
    </source>
</reference>
<protein>
    <recommendedName>
        <fullName evidence="2">Protein-glutamine gamma-glutamyltransferase-like C-terminal domain-containing protein</fullName>
    </recommendedName>
</protein>
<evidence type="ECO:0000313" key="4">
    <source>
        <dbReference type="Proteomes" id="UP000539313"/>
    </source>
</evidence>
<sequence>MRSDPIGREEARDLARRELDKGIYHRDEPSWLERAWREFDAWLDELLRQATNPTAPGEGGGWVSLLVVVLLLAAAVALLAWLMHGRWNIRSRRPPLLEEQPSTAADHRTAAERHAAAGQWAEAIRERLRAIARDLEERVILEPRPGRTADELAAEAGAALPDHAERLRDGVRIFDDVWYGDRPGTGEGYATLVALDEALRSAKPRAWSAERSGEQAGAPA</sequence>
<dbReference type="Proteomes" id="UP000539313">
    <property type="component" value="Unassembled WGS sequence"/>
</dbReference>
<evidence type="ECO:0000259" key="2">
    <source>
        <dbReference type="Pfam" id="PF13559"/>
    </source>
</evidence>
<organism evidence="3 4">
    <name type="scientific">Thermomonospora cellulosilytica</name>
    <dbReference type="NCBI Taxonomy" id="1411118"/>
    <lineage>
        <taxon>Bacteria</taxon>
        <taxon>Bacillati</taxon>
        <taxon>Actinomycetota</taxon>
        <taxon>Actinomycetes</taxon>
        <taxon>Streptosporangiales</taxon>
        <taxon>Thermomonosporaceae</taxon>
        <taxon>Thermomonospora</taxon>
    </lineage>
</organism>
<keyword evidence="1" id="KW-0472">Membrane</keyword>
<keyword evidence="4" id="KW-1185">Reference proteome</keyword>
<keyword evidence="1" id="KW-0812">Transmembrane</keyword>
<comment type="caution">
    <text evidence="3">The sequence shown here is derived from an EMBL/GenBank/DDBJ whole genome shotgun (WGS) entry which is preliminary data.</text>
</comment>